<dbReference type="Proteomes" id="UP001194580">
    <property type="component" value="Unassembled WGS sequence"/>
</dbReference>
<comment type="caution">
    <text evidence="2">The sequence shown here is derived from an EMBL/GenBank/DDBJ whole genome shotgun (WGS) entry which is preliminary data.</text>
</comment>
<gene>
    <name evidence="2" type="ORF">BGZ95_000881</name>
</gene>
<evidence type="ECO:0000313" key="3">
    <source>
        <dbReference type="Proteomes" id="UP001194580"/>
    </source>
</evidence>
<accession>A0AAD4H416</accession>
<feature type="region of interest" description="Disordered" evidence="1">
    <location>
        <begin position="195"/>
        <end position="246"/>
    </location>
</feature>
<feature type="compositionally biased region" description="Polar residues" evidence="1">
    <location>
        <begin position="515"/>
        <end position="527"/>
    </location>
</feature>
<reference evidence="2" key="1">
    <citation type="journal article" date="2020" name="Fungal Divers.">
        <title>Resolving the Mortierellaceae phylogeny through synthesis of multi-gene phylogenetics and phylogenomics.</title>
        <authorList>
            <person name="Vandepol N."/>
            <person name="Liber J."/>
            <person name="Desiro A."/>
            <person name="Na H."/>
            <person name="Kennedy M."/>
            <person name="Barry K."/>
            <person name="Grigoriev I.V."/>
            <person name="Miller A.N."/>
            <person name="O'Donnell K."/>
            <person name="Stajich J.E."/>
            <person name="Bonito G."/>
        </authorList>
    </citation>
    <scope>NUCLEOTIDE SEQUENCE</scope>
    <source>
        <strain evidence="2">NRRL 28262</strain>
    </source>
</reference>
<feature type="region of interest" description="Disordered" evidence="1">
    <location>
        <begin position="316"/>
        <end position="409"/>
    </location>
</feature>
<feature type="compositionally biased region" description="Low complexity" evidence="1">
    <location>
        <begin position="439"/>
        <end position="465"/>
    </location>
</feature>
<dbReference type="EMBL" id="JAAAIL010001173">
    <property type="protein sequence ID" value="KAG0271319.1"/>
    <property type="molecule type" value="Genomic_DNA"/>
</dbReference>
<protein>
    <submittedName>
        <fullName evidence="2">Uncharacterized protein</fullName>
    </submittedName>
</protein>
<feature type="compositionally biased region" description="Basic and acidic residues" evidence="1">
    <location>
        <begin position="396"/>
        <end position="409"/>
    </location>
</feature>
<evidence type="ECO:0000256" key="1">
    <source>
        <dbReference type="SAM" id="MobiDB-lite"/>
    </source>
</evidence>
<proteinExistence type="predicted"/>
<keyword evidence="3" id="KW-1185">Reference proteome</keyword>
<organism evidence="2 3">
    <name type="scientific">Linnemannia exigua</name>
    <dbReference type="NCBI Taxonomy" id="604196"/>
    <lineage>
        <taxon>Eukaryota</taxon>
        <taxon>Fungi</taxon>
        <taxon>Fungi incertae sedis</taxon>
        <taxon>Mucoromycota</taxon>
        <taxon>Mortierellomycotina</taxon>
        <taxon>Mortierellomycetes</taxon>
        <taxon>Mortierellales</taxon>
        <taxon>Mortierellaceae</taxon>
        <taxon>Linnemannia</taxon>
    </lineage>
</organism>
<evidence type="ECO:0000313" key="2">
    <source>
        <dbReference type="EMBL" id="KAG0271319.1"/>
    </source>
</evidence>
<sequence length="527" mass="55979">MPVKVSTVVSSPIAAPLTTSIPGLTSVRNIFGTAPARRHTVGQMPSTHFSPRLPITSGGNHHRSQPSVSSLFTGGVVGIGSAGGGAPKKTAAEKAAERDWDEQAKQIFQLSTVSAKGHFLPPSPSPLEYTIQAGGGGVGGLMSSSHDRFKDSDADYFTTIIISTSPEKVRTFLSTESSISPGMFSSPANKIKRNAIPSFSTPPSSSCSTVSSSLSSSPSEPSSTRSSTPTLMSQQQQQLQRPVATVQGEKNSNVTVAIPTNPPSLPSISSVAVPSVAAIPAAIPKRRIVAPADTLSTPPSSPPAISTKDMYFPAEATEKSTPSPTTPYIPVPVTSTNNTPRTAPITPGTPQSSFSNSSSTYSNSFSQRQRHRRPHQESPMHKNSRVAEEEEEEDEHNAGGRDSSRTMLNKRREQISFLTGVTPEEEEDLSDIFAHTVYNSSSNNSRSKRNNSLLSSSSSSLLSSSPPDLLFGHSSHNISDKNALSSLLDAAPRRMSSSSSPRASAHQHDRERTRQISTHKTIAQNAF</sequence>
<feature type="compositionally biased region" description="Low complexity" evidence="1">
    <location>
        <begin position="352"/>
        <end position="366"/>
    </location>
</feature>
<name>A0AAD4H416_9FUNG</name>
<feature type="compositionally biased region" description="Low complexity" evidence="1">
    <location>
        <begin position="493"/>
        <end position="504"/>
    </location>
</feature>
<feature type="region of interest" description="Disordered" evidence="1">
    <location>
        <begin position="439"/>
        <end position="466"/>
    </location>
</feature>
<dbReference type="AlphaFoldDB" id="A0AAD4H416"/>
<feature type="compositionally biased region" description="Low complexity" evidence="1">
    <location>
        <begin position="197"/>
        <end position="240"/>
    </location>
</feature>
<feature type="region of interest" description="Disordered" evidence="1">
    <location>
        <begin position="486"/>
        <end position="527"/>
    </location>
</feature>